<feature type="disulfide bond" evidence="5">
    <location>
        <begin position="350"/>
        <end position="368"/>
    </location>
</feature>
<feature type="binding site" evidence="4">
    <location>
        <position position="409"/>
    </location>
    <ligand>
        <name>Zn(2+)</name>
        <dbReference type="ChEBI" id="CHEBI:29105"/>
        <label>1</label>
        <note>catalytic</note>
    </ligand>
</feature>
<dbReference type="Gene3D" id="1.10.1370.30">
    <property type="match status" value="2"/>
</dbReference>
<evidence type="ECO:0000256" key="3">
    <source>
        <dbReference type="PIRSR" id="PIRSR601548-2"/>
    </source>
</evidence>
<dbReference type="AlphaFoldDB" id="A0A2K9NF83"/>
<name>A0A2K9NF83_9PROT</name>
<dbReference type="OrthoDB" id="5241329at2"/>
<evidence type="ECO:0000313" key="8">
    <source>
        <dbReference type="Proteomes" id="UP000234752"/>
    </source>
</evidence>
<feature type="binding site" evidence="3">
    <location>
        <position position="221"/>
    </location>
    <ligand>
        <name>chloride</name>
        <dbReference type="ChEBI" id="CHEBI:17996"/>
        <label>1</label>
    </ligand>
</feature>
<feature type="binding site" evidence="4">
    <location>
        <position position="385"/>
    </location>
    <ligand>
        <name>Zn(2+)</name>
        <dbReference type="ChEBI" id="CHEBI:29105"/>
        <label>1</label>
        <note>catalytic</note>
    </ligand>
</feature>
<dbReference type="GO" id="GO:0016020">
    <property type="term" value="C:membrane"/>
    <property type="evidence" value="ECO:0007669"/>
    <property type="project" value="InterPro"/>
</dbReference>
<dbReference type="GO" id="GO:0006508">
    <property type="term" value="P:proteolysis"/>
    <property type="evidence" value="ECO:0007669"/>
    <property type="project" value="InterPro"/>
</dbReference>
<keyword evidence="5" id="KW-1015">Disulfide bond</keyword>
<feature type="binding site" evidence="6">
    <location>
        <position position="409"/>
    </location>
    <ligand>
        <name>Zn(2+)</name>
        <dbReference type="ChEBI" id="CHEBI:29105"/>
        <label>2</label>
        <note>catalytic</note>
    </ligand>
</feature>
<evidence type="ECO:0000256" key="1">
    <source>
        <dbReference type="PIRSR" id="PIRSR601548-1"/>
    </source>
</evidence>
<dbReference type="FunFam" id="1.10.1370.30:FF:000005">
    <property type="entry name" value="Angiotensin-converting enzyme"/>
    <property type="match status" value="1"/>
</dbReference>
<dbReference type="Pfam" id="PF01401">
    <property type="entry name" value="Peptidase_M2"/>
    <property type="match status" value="1"/>
</dbReference>
<feature type="binding site" evidence="3">
    <location>
        <position position="518"/>
    </location>
    <ligand>
        <name>chloride</name>
        <dbReference type="ChEBI" id="CHEBI:17996"/>
        <label>1</label>
    </ligand>
</feature>
<evidence type="ECO:0000313" key="7">
    <source>
        <dbReference type="EMBL" id="AUN31780.1"/>
    </source>
</evidence>
<dbReference type="PRINTS" id="PR00791">
    <property type="entry name" value="PEPDIPTASEA"/>
</dbReference>
<evidence type="ECO:0000256" key="6">
    <source>
        <dbReference type="PIRSR" id="PIRSR601548-8"/>
    </source>
</evidence>
<dbReference type="GO" id="GO:0008241">
    <property type="term" value="F:peptidyl-dipeptidase activity"/>
    <property type="evidence" value="ECO:0007669"/>
    <property type="project" value="InterPro"/>
</dbReference>
<feature type="binding site" evidence="6">
    <location>
        <position position="381"/>
    </location>
    <ligand>
        <name>Zn(2+)</name>
        <dbReference type="ChEBI" id="CHEBI:29105"/>
        <label>2</label>
        <note>catalytic</note>
    </ligand>
</feature>
<dbReference type="KEGG" id="ncb:C0V82_09325"/>
<reference evidence="7 8" key="1">
    <citation type="submission" date="2017-12" db="EMBL/GenBank/DDBJ databases">
        <title>Genomes of bacteria within cyanobacterial aggregates.</title>
        <authorList>
            <person name="Cai H."/>
        </authorList>
    </citation>
    <scope>NUCLEOTIDE SEQUENCE [LARGE SCALE GENOMIC DNA]</scope>
    <source>
        <strain evidence="7 8">TH16</strain>
    </source>
</reference>
<dbReference type="PROSITE" id="PS52011">
    <property type="entry name" value="PEPTIDASE_M2"/>
    <property type="match status" value="1"/>
</dbReference>
<proteinExistence type="predicted"/>
<feature type="active site" description="Proton acceptor 1" evidence="1">
    <location>
        <position position="382"/>
    </location>
</feature>
<feature type="disulfide bond" evidence="5">
    <location>
        <begin position="150"/>
        <end position="157"/>
    </location>
</feature>
<feature type="active site" description="Proton donor 1" evidence="1">
    <location>
        <position position="509"/>
    </location>
</feature>
<dbReference type="PROSITE" id="PS51257">
    <property type="entry name" value="PROKAR_LIPOPROTEIN"/>
    <property type="match status" value="1"/>
</dbReference>
<feature type="binding site" evidence="4">
    <location>
        <position position="381"/>
    </location>
    <ligand>
        <name>Zn(2+)</name>
        <dbReference type="ChEBI" id="CHEBI:29105"/>
        <label>1</label>
        <note>catalytic</note>
    </ligand>
</feature>
<dbReference type="RefSeq" id="WP_102113346.1">
    <property type="nucleotide sequence ID" value="NZ_BMGN01000002.1"/>
</dbReference>
<sequence length="611" mass="68027">MRITKHLRAGVALSAMIILAACGQPGDKQTAAPAKPTVEEATAFITKAEAELGAAREKASRTAWVQNTYITPDTLALAADSNASYSALVSRLTAESKRFVGLELPADVARKLNLLRMETALPSPADPALNKELAELDAKLGELYATGKVCRDDGSDCLTLDEIDDVFRTSRDEKELKRLWAGWHKVGQEMKPLYQREVEIANIGAKELGLPDAGTLWRSGYDMPPEAFEQEADRLWGQVKPLYTALHCYARTKLGEKYGTDVVPQDKPIPAHLLGNMWAQEWGNIYDLVAPKQAATNVDVTKLLVKAGYDPIKMTKTAEGFFTGLGFEPLPQTFWERSQITRPRDREVVCHASAWDIDDKDDIRIKMCMRVNGDDFQTVHHELGHNFYQRAYKAQSTLFRNGANDGFHEAIGDFIALSVTPGYLVKLGLLDKEPSTEGDVPLLLQQAMDKVAFLPFGLLIDKWRWNVFNGNIKPEDYNKAWWDLRTKYQGVSSPVERTAADFDPGAKNHVPTSVPYVRYFLARILQFQFHKAACDQAGFTGPLHRCSIAGNAEVGAKFKAMLEMGASKPWPEALKTFTGTDQMDASAMLAYFAPLKEWLDKQNEGKSCGWE</sequence>
<gene>
    <name evidence="7" type="ORF">C0V82_09325</name>
</gene>
<dbReference type="SUPFAM" id="SSF55486">
    <property type="entry name" value="Metalloproteases ('zincins'), catalytic domain"/>
    <property type="match status" value="1"/>
</dbReference>
<dbReference type="InterPro" id="IPR001548">
    <property type="entry name" value="Peptidase_M2"/>
</dbReference>
<evidence type="ECO:0000256" key="2">
    <source>
        <dbReference type="PIRSR" id="PIRSR601548-11"/>
    </source>
</evidence>
<accession>A0A2K9NF83</accession>
<dbReference type="EMBL" id="CP025611">
    <property type="protein sequence ID" value="AUN31780.1"/>
    <property type="molecule type" value="Genomic_DNA"/>
</dbReference>
<dbReference type="PANTHER" id="PTHR10514:SF27">
    <property type="entry name" value="ANGIOTENSIN-CONVERTING ENZYME"/>
    <property type="match status" value="1"/>
</dbReference>
<dbReference type="CDD" id="cd06461">
    <property type="entry name" value="M2_ACE"/>
    <property type="match status" value="1"/>
</dbReference>
<feature type="binding site" evidence="6">
    <location>
        <position position="385"/>
    </location>
    <ligand>
        <name>Zn(2+)</name>
        <dbReference type="ChEBI" id="CHEBI:29105"/>
        <label>2</label>
        <note>catalytic</note>
    </ligand>
</feature>
<protein>
    <submittedName>
        <fullName evidence="7">Peptidyl-dipeptidase</fullName>
    </submittedName>
</protein>
<keyword evidence="8" id="KW-1185">Reference proteome</keyword>
<dbReference type="PANTHER" id="PTHR10514">
    <property type="entry name" value="ANGIOTENSIN-CONVERTING ENZYME"/>
    <property type="match status" value="1"/>
</dbReference>
<feature type="active site" description="Proton donor 2" evidence="2">
    <location>
        <position position="509"/>
    </location>
</feature>
<keyword evidence="4" id="KW-0479">Metal-binding</keyword>
<keyword evidence="4" id="KW-0862">Zinc</keyword>
<organism evidence="7 8">
    <name type="scientific">Niveispirillum cyanobacteriorum</name>
    <dbReference type="NCBI Taxonomy" id="1612173"/>
    <lineage>
        <taxon>Bacteria</taxon>
        <taxon>Pseudomonadati</taxon>
        <taxon>Pseudomonadota</taxon>
        <taxon>Alphaproteobacteria</taxon>
        <taxon>Rhodospirillales</taxon>
        <taxon>Azospirillaceae</taxon>
        <taxon>Niveispirillum</taxon>
    </lineage>
</organism>
<feature type="disulfide bond" evidence="5">
    <location>
        <begin position="534"/>
        <end position="546"/>
    </location>
</feature>
<dbReference type="Proteomes" id="UP000234752">
    <property type="component" value="Chromosome eg_1"/>
</dbReference>
<evidence type="ECO:0000256" key="5">
    <source>
        <dbReference type="PIRSR" id="PIRSR601548-4"/>
    </source>
</evidence>
<feature type="active site" description="Proton acceptor 2" evidence="2">
    <location>
        <position position="382"/>
    </location>
</feature>
<evidence type="ECO:0000256" key="4">
    <source>
        <dbReference type="PIRSR" id="PIRSR601548-3"/>
    </source>
</evidence>
<dbReference type="GO" id="GO:0008237">
    <property type="term" value="F:metallopeptidase activity"/>
    <property type="evidence" value="ECO:0007669"/>
    <property type="project" value="InterPro"/>
</dbReference>